<organism evidence="27 28">
    <name type="scientific">Theobroma cacao</name>
    <name type="common">Cacao</name>
    <name type="synonym">Cocoa</name>
    <dbReference type="NCBI Taxonomy" id="3641"/>
    <lineage>
        <taxon>Eukaryota</taxon>
        <taxon>Viridiplantae</taxon>
        <taxon>Streptophyta</taxon>
        <taxon>Embryophyta</taxon>
        <taxon>Tracheophyta</taxon>
        <taxon>Spermatophyta</taxon>
        <taxon>Magnoliopsida</taxon>
        <taxon>eudicotyledons</taxon>
        <taxon>Gunneridae</taxon>
        <taxon>Pentapetalae</taxon>
        <taxon>rosids</taxon>
        <taxon>malvids</taxon>
        <taxon>Malvales</taxon>
        <taxon>Malvaceae</taxon>
        <taxon>Byttnerioideae</taxon>
        <taxon>Theobroma</taxon>
    </lineage>
</organism>
<protein>
    <recommendedName>
        <fullName evidence="5">non-specific serine/threonine protein kinase</fullName>
        <ecNumber evidence="5">2.7.11.1</ecNumber>
    </recommendedName>
</protein>
<evidence type="ECO:0000256" key="4">
    <source>
        <dbReference type="ARBA" id="ARBA00009592"/>
    </source>
</evidence>
<dbReference type="HOGENOM" id="CLU_000288_22_0_1"/>
<evidence type="ECO:0000256" key="7">
    <source>
        <dbReference type="ARBA" id="ARBA00022527"/>
    </source>
</evidence>
<dbReference type="OMA" id="QYFYAES"/>
<comment type="subcellular location">
    <subcellularLocation>
        <location evidence="1">Cell membrane</location>
        <topology evidence="1">Single-pass membrane protein</topology>
    </subcellularLocation>
    <subcellularLocation>
        <location evidence="2">Membrane</location>
        <topology evidence="2">Single-pass type I membrane protein</topology>
    </subcellularLocation>
</comment>
<dbReference type="PROSITE" id="PS00107">
    <property type="entry name" value="PROTEIN_KINASE_ATP"/>
    <property type="match status" value="1"/>
</dbReference>
<evidence type="ECO:0000256" key="24">
    <source>
        <dbReference type="SAM" id="Phobius"/>
    </source>
</evidence>
<dbReference type="SMART" id="SM00220">
    <property type="entry name" value="S_TKc"/>
    <property type="match status" value="1"/>
</dbReference>
<dbReference type="EMBL" id="CM001885">
    <property type="protein sequence ID" value="EOY13278.1"/>
    <property type="molecule type" value="Genomic_DNA"/>
</dbReference>
<evidence type="ECO:0000256" key="15">
    <source>
        <dbReference type="ARBA" id="ARBA00022777"/>
    </source>
</evidence>
<keyword evidence="7" id="KW-0723">Serine/threonine-protein kinase</keyword>
<dbReference type="InterPro" id="IPR000719">
    <property type="entry name" value="Prot_kinase_dom"/>
</dbReference>
<comment type="catalytic activity">
    <reaction evidence="21">
        <text>L-threonyl-[protein] + ATP = O-phospho-L-threonyl-[protein] + ADP + H(+)</text>
        <dbReference type="Rhea" id="RHEA:46608"/>
        <dbReference type="Rhea" id="RHEA-COMP:11060"/>
        <dbReference type="Rhea" id="RHEA-COMP:11605"/>
        <dbReference type="ChEBI" id="CHEBI:15378"/>
        <dbReference type="ChEBI" id="CHEBI:30013"/>
        <dbReference type="ChEBI" id="CHEBI:30616"/>
        <dbReference type="ChEBI" id="CHEBI:61977"/>
        <dbReference type="ChEBI" id="CHEBI:456216"/>
        <dbReference type="EC" id="2.7.11.1"/>
    </reaction>
</comment>
<feature type="transmembrane region" description="Helical" evidence="24">
    <location>
        <begin position="777"/>
        <end position="799"/>
    </location>
</feature>
<keyword evidence="16 23" id="KW-0067">ATP-binding</keyword>
<dbReference type="Proteomes" id="UP000026915">
    <property type="component" value="Chromosome 7"/>
</dbReference>
<evidence type="ECO:0000256" key="5">
    <source>
        <dbReference type="ARBA" id="ARBA00012513"/>
    </source>
</evidence>
<evidence type="ECO:0000256" key="25">
    <source>
        <dbReference type="SAM" id="SignalP"/>
    </source>
</evidence>
<dbReference type="InterPro" id="IPR032675">
    <property type="entry name" value="LRR_dom_sf"/>
</dbReference>
<name>A0A061F8S5_THECC</name>
<dbReference type="FunFam" id="3.80.10.10:FF:000095">
    <property type="entry name" value="LRR receptor-like serine/threonine-protein kinase GSO1"/>
    <property type="match status" value="1"/>
</dbReference>
<dbReference type="InterPro" id="IPR013210">
    <property type="entry name" value="LRR_N_plant-typ"/>
</dbReference>
<keyword evidence="12 25" id="KW-0732">Signal</keyword>
<keyword evidence="13" id="KW-0677">Repeat</keyword>
<evidence type="ECO:0000256" key="19">
    <source>
        <dbReference type="ARBA" id="ARBA00023170"/>
    </source>
</evidence>
<keyword evidence="20" id="KW-0325">Glycoprotein</keyword>
<evidence type="ECO:0000256" key="20">
    <source>
        <dbReference type="ARBA" id="ARBA00023180"/>
    </source>
</evidence>
<dbReference type="EC" id="2.7.11.1" evidence="5"/>
<evidence type="ECO:0000256" key="16">
    <source>
        <dbReference type="ARBA" id="ARBA00022840"/>
    </source>
</evidence>
<feature type="domain" description="Protein kinase" evidence="26">
    <location>
        <begin position="836"/>
        <end position="1117"/>
    </location>
</feature>
<dbReference type="PROSITE" id="PS50011">
    <property type="entry name" value="PROTEIN_KINASE_DOM"/>
    <property type="match status" value="1"/>
</dbReference>
<dbReference type="GO" id="GO:0005886">
    <property type="term" value="C:plasma membrane"/>
    <property type="evidence" value="ECO:0007669"/>
    <property type="project" value="UniProtKB-SubCell"/>
</dbReference>
<evidence type="ECO:0000313" key="28">
    <source>
        <dbReference type="Proteomes" id="UP000026915"/>
    </source>
</evidence>
<dbReference type="FunFam" id="3.30.200.20:FF:000661">
    <property type="entry name" value="Serine-threonine protein kinase plant-type"/>
    <property type="match status" value="1"/>
</dbReference>
<dbReference type="InterPro" id="IPR011009">
    <property type="entry name" value="Kinase-like_dom_sf"/>
</dbReference>
<dbReference type="Pfam" id="PF13855">
    <property type="entry name" value="LRR_8"/>
    <property type="match status" value="2"/>
</dbReference>
<dbReference type="GO" id="GO:0005524">
    <property type="term" value="F:ATP binding"/>
    <property type="evidence" value="ECO:0007669"/>
    <property type="project" value="UniProtKB-UniRule"/>
</dbReference>
<evidence type="ECO:0000256" key="23">
    <source>
        <dbReference type="PROSITE-ProRule" id="PRU10141"/>
    </source>
</evidence>
<evidence type="ECO:0000256" key="9">
    <source>
        <dbReference type="ARBA" id="ARBA00022614"/>
    </source>
</evidence>
<dbReference type="InParanoid" id="A0A061F8S5"/>
<proteinExistence type="inferred from homology"/>
<keyword evidence="11 24" id="KW-0812">Transmembrane</keyword>
<evidence type="ECO:0000256" key="3">
    <source>
        <dbReference type="ARBA" id="ARBA00008684"/>
    </source>
</evidence>
<dbReference type="SUPFAM" id="SSF52058">
    <property type="entry name" value="L domain-like"/>
    <property type="match status" value="2"/>
</dbReference>
<keyword evidence="18 24" id="KW-0472">Membrane</keyword>
<comment type="similarity">
    <text evidence="3">Belongs to the protein kinase superfamily. Ser/Thr protein kinase family.</text>
</comment>
<dbReference type="eggNOG" id="ENOG502QPYS">
    <property type="taxonomic scope" value="Eukaryota"/>
</dbReference>
<keyword evidence="6" id="KW-1003">Cell membrane</keyword>
<dbReference type="InterPro" id="IPR001611">
    <property type="entry name" value="Leu-rich_rpt"/>
</dbReference>
<dbReference type="SMART" id="SM00369">
    <property type="entry name" value="LRR_TYP"/>
    <property type="match status" value="12"/>
</dbReference>
<dbReference type="Gramene" id="EOY13278">
    <property type="protein sequence ID" value="EOY13278"/>
    <property type="gene ID" value="TCM_031798"/>
</dbReference>
<dbReference type="FunFam" id="1.10.510.10:FF:000358">
    <property type="entry name" value="Putative leucine-rich repeat receptor-like serine/threonine-protein kinase"/>
    <property type="match status" value="1"/>
</dbReference>
<keyword evidence="19" id="KW-0675">Receptor</keyword>
<keyword evidence="10" id="KW-0808">Transferase</keyword>
<keyword evidence="15 27" id="KW-0418">Kinase</keyword>
<keyword evidence="9" id="KW-0433">Leucine-rich repeat</keyword>
<evidence type="ECO:0000313" key="27">
    <source>
        <dbReference type="EMBL" id="EOY13278.1"/>
    </source>
</evidence>
<evidence type="ECO:0000256" key="14">
    <source>
        <dbReference type="ARBA" id="ARBA00022741"/>
    </source>
</evidence>
<dbReference type="AlphaFoldDB" id="A0A061F8S5"/>
<dbReference type="Pfam" id="PF08263">
    <property type="entry name" value="LRRNT_2"/>
    <property type="match status" value="1"/>
</dbReference>
<dbReference type="Gene3D" id="1.10.510.10">
    <property type="entry name" value="Transferase(Phosphotransferase) domain 1"/>
    <property type="match status" value="1"/>
</dbReference>
<dbReference type="InterPro" id="IPR003591">
    <property type="entry name" value="Leu-rich_rpt_typical-subtyp"/>
</dbReference>
<evidence type="ECO:0000259" key="26">
    <source>
        <dbReference type="PROSITE" id="PS50011"/>
    </source>
</evidence>
<gene>
    <name evidence="27" type="ORF">TCM_031798</name>
</gene>
<evidence type="ECO:0000256" key="17">
    <source>
        <dbReference type="ARBA" id="ARBA00022989"/>
    </source>
</evidence>
<dbReference type="Gene3D" id="3.30.200.20">
    <property type="entry name" value="Phosphorylase Kinase, domain 1"/>
    <property type="match status" value="1"/>
</dbReference>
<accession>A0A061F8S5</accession>
<evidence type="ECO:0000256" key="11">
    <source>
        <dbReference type="ARBA" id="ARBA00022692"/>
    </source>
</evidence>
<dbReference type="SUPFAM" id="SSF52047">
    <property type="entry name" value="RNI-like"/>
    <property type="match status" value="1"/>
</dbReference>
<dbReference type="PANTHER" id="PTHR27008:SF585">
    <property type="entry name" value="PROTEIN KINASE DOMAIN-CONTAINING PROTEIN"/>
    <property type="match status" value="1"/>
</dbReference>
<comment type="catalytic activity">
    <reaction evidence="22">
        <text>L-seryl-[protein] + ATP = O-phospho-L-seryl-[protein] + ADP + H(+)</text>
        <dbReference type="Rhea" id="RHEA:17989"/>
        <dbReference type="Rhea" id="RHEA-COMP:9863"/>
        <dbReference type="Rhea" id="RHEA-COMP:11604"/>
        <dbReference type="ChEBI" id="CHEBI:15378"/>
        <dbReference type="ChEBI" id="CHEBI:29999"/>
        <dbReference type="ChEBI" id="CHEBI:30616"/>
        <dbReference type="ChEBI" id="CHEBI:83421"/>
        <dbReference type="ChEBI" id="CHEBI:456216"/>
        <dbReference type="EC" id="2.7.11.1"/>
    </reaction>
</comment>
<dbReference type="InterPro" id="IPR001245">
    <property type="entry name" value="Ser-Thr/Tyr_kinase_cat_dom"/>
</dbReference>
<sequence length="1124" mass="123838">MGNTGFILALTVAVLLPTFGVSFSMKSTTNISTDQLALLALKARVNSDLLATNWSTATSICSWVGVTCGSRHHRVIALDLFGMNLSGTIPPDMGNLSFVSFLNIANNSFHGSLPIELANLRRLKTLVLRYNNFNGEIPSWFGSFPKLQILNLLGNNFLGAIPSSLCSLSKLELLSLYNNNLQGRIPVEIGNLSSLRLLYLDSNQLSGSIPSSVFSISSLLRIVLSDNQLIGSIPSIPLNMSFMHSIDHLCKLKGLYLSHNHLSGPLPMDLFKCQELEELSLSYNDLEGTIPKEIGNLTMLKILYFGRNNLKGEIPQQIGNLTLLEVLEFGENNLTGKIPIEIGNLPNLVLLNLGSNSISGHIPPGIFNSSTVTLIALYSNHLSGCLPWSIGLWLPKLERLLLGINELNGTIPTSISNASKLTILDLAVNSFSGYIPVDLGNLRDIEDLNLHSNNLASTLSSPKLSFLSSLAYCKDLRLLSFSYNPLIDAELPISIGNLSISLQYFYSEGCNIGGNIPEEISNLSNLIGLSIANNQLIGSIPTIIGRLEKLQLLSLEGNKLEGSIPSDLCRLKSLGFLYLEENRLAGPIPACVRDLVSLRGLYLGSNKFTNSIPSTFTRLIDILELNLSSNFLSGALPIDIGKWKVVTRIDFSKNQLSSEIPSTISALEDLAYLCLARNRLYGSIPELFGGLIGLEFLDLSRNNFSGIIPKSLQKLLHLKYLNVSFNRLHGEVPDGGPFANYSIQSFMGNEALCGAPRLQFPPCKTNSAKHSRKVTKLIIFILLPIGSTLLILALIVFFLQRQEKHSKQKIDQENSNVFAKWRRISYHELHQATNGFCKSKLLGVGSFGSVYQGTLSDGLSIAIKVFNLEVEGSFKSFDIECEVLRNVRHRNLVKIISSCCNVDFKALVLEFMPNGSLEKWLYSHNYFLDILQRLNIMIDVASALEYLHHEQTIPVAHCDLKPSNVLLAEDMVAHLGDFGIAKLLGEEGSTIQTITLATIGYMAPEFGAQGVVSIKGDVYSFGILLIETLTRKKPTDEMFVEEMSLKHWVTKSLPSALTQVVDANLLISTKEQKHFAIKDCALSILQLALECSEELPEERIDMKNVVAQLKKIKIKFLKDSNWRA</sequence>
<feature type="chain" id="PRO_5001602347" description="non-specific serine/threonine protein kinase" evidence="25">
    <location>
        <begin position="23"/>
        <end position="1124"/>
    </location>
</feature>
<evidence type="ECO:0000256" key="6">
    <source>
        <dbReference type="ARBA" id="ARBA00022475"/>
    </source>
</evidence>
<dbReference type="FunFam" id="3.80.10.10:FF:000317">
    <property type="entry name" value="Inactive leucine-rich repeat receptor-like protein kinase"/>
    <property type="match status" value="1"/>
</dbReference>
<feature type="binding site" evidence="23">
    <location>
        <position position="864"/>
    </location>
    <ligand>
        <name>ATP</name>
        <dbReference type="ChEBI" id="CHEBI:30616"/>
    </ligand>
</feature>
<reference evidence="27 28" key="1">
    <citation type="journal article" date="2013" name="Genome Biol.">
        <title>The genome sequence of the most widely cultivated cacao type and its use to identify candidate genes regulating pod color.</title>
        <authorList>
            <person name="Motamayor J.C."/>
            <person name="Mockaitis K."/>
            <person name="Schmutz J."/>
            <person name="Haiminen N."/>
            <person name="Iii D.L."/>
            <person name="Cornejo O."/>
            <person name="Findley S.D."/>
            <person name="Zheng P."/>
            <person name="Utro F."/>
            <person name="Royaert S."/>
            <person name="Saski C."/>
            <person name="Jenkins J."/>
            <person name="Podicheti R."/>
            <person name="Zhao M."/>
            <person name="Scheffler B.E."/>
            <person name="Stack J.C."/>
            <person name="Feltus F.A."/>
            <person name="Mustiga G.M."/>
            <person name="Amores F."/>
            <person name="Phillips W."/>
            <person name="Marelli J.P."/>
            <person name="May G.D."/>
            <person name="Shapiro H."/>
            <person name="Ma J."/>
            <person name="Bustamante C.D."/>
            <person name="Schnell R.J."/>
            <person name="Main D."/>
            <person name="Gilbert D."/>
            <person name="Parida L."/>
            <person name="Kuhn D.N."/>
        </authorList>
    </citation>
    <scope>NUCLEOTIDE SEQUENCE [LARGE SCALE GENOMIC DNA]</scope>
    <source>
        <strain evidence="28">cv. Matina 1-6</strain>
    </source>
</reference>
<keyword evidence="14 23" id="KW-0547">Nucleotide-binding</keyword>
<dbReference type="PROSITE" id="PS00108">
    <property type="entry name" value="PROTEIN_KINASE_ST"/>
    <property type="match status" value="1"/>
</dbReference>
<dbReference type="Pfam" id="PF07714">
    <property type="entry name" value="PK_Tyr_Ser-Thr"/>
    <property type="match status" value="1"/>
</dbReference>
<evidence type="ECO:0000256" key="2">
    <source>
        <dbReference type="ARBA" id="ARBA00004479"/>
    </source>
</evidence>
<dbReference type="SUPFAM" id="SSF56112">
    <property type="entry name" value="Protein kinase-like (PK-like)"/>
    <property type="match status" value="1"/>
</dbReference>
<dbReference type="PANTHER" id="PTHR27008">
    <property type="entry name" value="OS04G0122200 PROTEIN"/>
    <property type="match status" value="1"/>
</dbReference>
<evidence type="ECO:0000256" key="21">
    <source>
        <dbReference type="ARBA" id="ARBA00047899"/>
    </source>
</evidence>
<dbReference type="Gene3D" id="3.80.10.10">
    <property type="entry name" value="Ribonuclease Inhibitor"/>
    <property type="match status" value="4"/>
</dbReference>
<evidence type="ECO:0000256" key="13">
    <source>
        <dbReference type="ARBA" id="ARBA00022737"/>
    </source>
</evidence>
<evidence type="ECO:0000256" key="12">
    <source>
        <dbReference type="ARBA" id="ARBA00022729"/>
    </source>
</evidence>
<dbReference type="InterPro" id="IPR017441">
    <property type="entry name" value="Protein_kinase_ATP_BS"/>
</dbReference>
<evidence type="ECO:0000256" key="8">
    <source>
        <dbReference type="ARBA" id="ARBA00022553"/>
    </source>
</evidence>
<dbReference type="InterPro" id="IPR051809">
    <property type="entry name" value="Plant_receptor-like_S/T_kinase"/>
</dbReference>
<dbReference type="InterPro" id="IPR008271">
    <property type="entry name" value="Ser/Thr_kinase_AS"/>
</dbReference>
<dbReference type="GO" id="GO:0004674">
    <property type="term" value="F:protein serine/threonine kinase activity"/>
    <property type="evidence" value="ECO:0007669"/>
    <property type="project" value="UniProtKB-KW"/>
</dbReference>
<evidence type="ECO:0000256" key="22">
    <source>
        <dbReference type="ARBA" id="ARBA00048679"/>
    </source>
</evidence>
<evidence type="ECO:0000256" key="10">
    <source>
        <dbReference type="ARBA" id="ARBA00022679"/>
    </source>
</evidence>
<keyword evidence="28" id="KW-1185">Reference proteome</keyword>
<keyword evidence="8" id="KW-0597">Phosphoprotein</keyword>
<dbReference type="FunFam" id="3.80.10.10:FF:000041">
    <property type="entry name" value="LRR receptor-like serine/threonine-protein kinase ERECTA"/>
    <property type="match status" value="1"/>
</dbReference>
<dbReference type="Pfam" id="PF00560">
    <property type="entry name" value="LRR_1"/>
    <property type="match status" value="7"/>
</dbReference>
<evidence type="ECO:0000256" key="1">
    <source>
        <dbReference type="ARBA" id="ARBA00004162"/>
    </source>
</evidence>
<keyword evidence="17 24" id="KW-1133">Transmembrane helix</keyword>
<comment type="similarity">
    <text evidence="4">Belongs to the RLP family.</text>
</comment>
<feature type="signal peptide" evidence="25">
    <location>
        <begin position="1"/>
        <end position="22"/>
    </location>
</feature>
<evidence type="ECO:0000256" key="18">
    <source>
        <dbReference type="ARBA" id="ARBA00023136"/>
    </source>
</evidence>